<dbReference type="PANTHER" id="PTHR45527">
    <property type="entry name" value="NONRIBOSOMAL PEPTIDE SYNTHETASE"/>
    <property type="match status" value="1"/>
</dbReference>
<reference evidence="4" key="1">
    <citation type="submission" date="2021-06" db="EMBL/GenBank/DDBJ databases">
        <title>Updating the genus Pseudomonas: Description of 43 new species and partition of the Pseudomonas putida group.</title>
        <authorList>
            <person name="Girard L."/>
            <person name="Lood C."/>
            <person name="Vandamme P."/>
            <person name="Rokni-Zadeh H."/>
            <person name="van Noort V."/>
            <person name="Hofte M."/>
            <person name="Lavigne R."/>
            <person name="De Mot R."/>
        </authorList>
    </citation>
    <scope>NUCLEOTIDE SEQUENCE</scope>
    <source>
        <strain evidence="4">CMR12a</strain>
    </source>
</reference>
<evidence type="ECO:0000256" key="1">
    <source>
        <dbReference type="ARBA" id="ARBA00023002"/>
    </source>
</evidence>
<dbReference type="Gene3D" id="3.30.559.30">
    <property type="entry name" value="Nonribosomal peptide synthetase, condensation domain"/>
    <property type="match status" value="1"/>
</dbReference>
<dbReference type="SUPFAM" id="SSF51197">
    <property type="entry name" value="Clavaminate synthase-like"/>
    <property type="match status" value="1"/>
</dbReference>
<gene>
    <name evidence="4" type="ORF">KSS89_14660</name>
</gene>
<dbReference type="Pfam" id="PF00668">
    <property type="entry name" value="Condensation"/>
    <property type="match status" value="1"/>
</dbReference>
<dbReference type="Gene3D" id="3.30.559.10">
    <property type="entry name" value="Chloramphenicol acetyltransferase-like domain"/>
    <property type="match status" value="1"/>
</dbReference>
<accession>A0ABX8MZW9</accession>
<evidence type="ECO:0000313" key="4">
    <source>
        <dbReference type="EMBL" id="QXH43405.1"/>
    </source>
</evidence>
<sequence length="767" mass="84493">MNDTCGAPVVENRGPASRVQEGLWVTQSLGRAGSAYQEALALDLRGRLDTVRLQQALALLVRRHPGLRTRFVVGAQGLEQEVLAEVAVELPVEQVAIEQLSQWMQRQQQWPFDLSAAPLFRLHLARLAVDHHVLVVVAHHLIVDGWSLGVFERDLAGFYAAGAAACLPGLDASPISHARAERARAGTPAWGQAQRFWEQHLAHSRQIASQSGCTASSQDLHLDGATTRALLAAARARKVSPFALGFSAFATSMASLLGRDDLVLATDFGGRTDPAYEPVIGMFVNQIPLRWRAGQGLTGAGAIQQAHRLGLDALAHAHLPYPSIVEASRQPGGQLFEGKFVLHNMPRQPLQLEGLEVEVTGIPGLEPKFPVLLELWEQGEGLRGSVIIDPSRSQLTAQALAECFRSRLDALLFSPDAPLEPGRPKGGAPAFVPSRRRVDIAADLVSIMPAQAAPEPTRVQCRSRDVHLGRWADSQRQVLEAHLVRDGAVLFRGFNLADSEMFAEVVQQLGGEPLPYLQRSTPRTEVAAGVYTSTEYPSDQWIFFHNENAYATSWPARLFFFCHTPPHEGGRTPLADCRRVLECLPESIRAAFRQHGVMYRRRFRPGLGLSWQQAFAVENLDTLYRRYEPLGYRFSPGGADELVADWVVPATVVHPDTGEEVWFNHAALFHPAALSEALGEVAAGLDVAQLQAVQTCLGNGEPIPSQWIQQIRSAYREASFSFEWQQGDVLMVDNRLTAHGREPFTAPRRILVAMTQEQRHESLPKEF</sequence>
<protein>
    <submittedName>
        <fullName evidence="4">TauD/TfdA family dioxygenase</fullName>
    </submittedName>
</protein>
<dbReference type="InterPro" id="IPR001242">
    <property type="entry name" value="Condensation_dom"/>
</dbReference>
<organism evidence="4 5">
    <name type="scientific">Pseudomonas sessilinigenes</name>
    <dbReference type="NCBI Taxonomy" id="658629"/>
    <lineage>
        <taxon>Bacteria</taxon>
        <taxon>Pseudomonadati</taxon>
        <taxon>Pseudomonadota</taxon>
        <taxon>Gammaproteobacteria</taxon>
        <taxon>Pseudomonadales</taxon>
        <taxon>Pseudomonadaceae</taxon>
        <taxon>Pseudomonas</taxon>
    </lineage>
</organism>
<dbReference type="RefSeq" id="WP_124346690.1">
    <property type="nucleotide sequence ID" value="NZ_CP027706.1"/>
</dbReference>
<proteinExistence type="predicted"/>
<dbReference type="InterPro" id="IPR042098">
    <property type="entry name" value="TauD-like_sf"/>
</dbReference>
<keyword evidence="5" id="KW-1185">Reference proteome</keyword>
<dbReference type="SUPFAM" id="SSF52777">
    <property type="entry name" value="CoA-dependent acyltransferases"/>
    <property type="match status" value="2"/>
</dbReference>
<dbReference type="Pfam" id="PF02668">
    <property type="entry name" value="TauD"/>
    <property type="match status" value="1"/>
</dbReference>
<name>A0ABX8MZW9_9PSED</name>
<keyword evidence="4" id="KW-0223">Dioxygenase</keyword>
<dbReference type="Proteomes" id="UP000693952">
    <property type="component" value="Chromosome"/>
</dbReference>
<dbReference type="PANTHER" id="PTHR45527:SF1">
    <property type="entry name" value="FATTY ACID SYNTHASE"/>
    <property type="match status" value="1"/>
</dbReference>
<evidence type="ECO:0000259" key="3">
    <source>
        <dbReference type="Pfam" id="PF02668"/>
    </source>
</evidence>
<dbReference type="InterPro" id="IPR003819">
    <property type="entry name" value="TauD/TfdA-like"/>
</dbReference>
<feature type="domain" description="Condensation" evidence="2">
    <location>
        <begin position="13"/>
        <end position="386"/>
    </location>
</feature>
<evidence type="ECO:0000259" key="2">
    <source>
        <dbReference type="Pfam" id="PF00668"/>
    </source>
</evidence>
<keyword evidence="1" id="KW-0560">Oxidoreductase</keyword>
<dbReference type="GO" id="GO:0051213">
    <property type="term" value="F:dioxygenase activity"/>
    <property type="evidence" value="ECO:0007669"/>
    <property type="project" value="UniProtKB-KW"/>
</dbReference>
<dbReference type="InterPro" id="IPR023213">
    <property type="entry name" value="CAT-like_dom_sf"/>
</dbReference>
<feature type="domain" description="TauD/TfdA-like" evidence="3">
    <location>
        <begin position="465"/>
        <end position="754"/>
    </location>
</feature>
<dbReference type="EMBL" id="CP077074">
    <property type="protein sequence ID" value="QXH43405.1"/>
    <property type="molecule type" value="Genomic_DNA"/>
</dbReference>
<evidence type="ECO:0000313" key="5">
    <source>
        <dbReference type="Proteomes" id="UP000693952"/>
    </source>
</evidence>
<dbReference type="Gene3D" id="3.60.130.10">
    <property type="entry name" value="Clavaminate synthase-like"/>
    <property type="match status" value="1"/>
</dbReference>